<comment type="subcellular location">
    <subcellularLocation>
        <location evidence="1">Membrane</location>
        <topology evidence="1">Multi-pass membrane protein</topology>
    </subcellularLocation>
</comment>
<evidence type="ECO:0000256" key="1">
    <source>
        <dbReference type="ARBA" id="ARBA00004141"/>
    </source>
</evidence>
<evidence type="ECO:0000313" key="8">
    <source>
        <dbReference type="WBParaSite" id="SCUD_0001883001-mRNA-1"/>
    </source>
</evidence>
<dbReference type="Proteomes" id="UP000279833">
    <property type="component" value="Unassembled WGS sequence"/>
</dbReference>
<dbReference type="STRING" id="6186.A0A183KUT5"/>
<dbReference type="EMBL" id="UZAK01041574">
    <property type="protein sequence ID" value="VDP67133.1"/>
    <property type="molecule type" value="Genomic_DNA"/>
</dbReference>
<keyword evidence="7" id="KW-1185">Reference proteome</keyword>
<proteinExistence type="predicted"/>
<keyword evidence="3 5" id="KW-1133">Transmembrane helix</keyword>
<keyword evidence="2 5" id="KW-0812">Transmembrane</keyword>
<evidence type="ECO:0000256" key="2">
    <source>
        <dbReference type="ARBA" id="ARBA00022692"/>
    </source>
</evidence>
<protein>
    <submittedName>
        <fullName evidence="8">Ovule protein</fullName>
    </submittedName>
</protein>
<name>A0A183KUT5_9TREM</name>
<dbReference type="InterPro" id="IPR005178">
    <property type="entry name" value="Ostalpha/TMEM184C"/>
</dbReference>
<feature type="transmembrane region" description="Helical" evidence="5">
    <location>
        <begin position="30"/>
        <end position="52"/>
    </location>
</feature>
<gene>
    <name evidence="6" type="ORF">SCUD_LOCUS18827</name>
</gene>
<evidence type="ECO:0000256" key="5">
    <source>
        <dbReference type="SAM" id="Phobius"/>
    </source>
</evidence>
<keyword evidence="4 5" id="KW-0472">Membrane</keyword>
<reference evidence="6 7" key="2">
    <citation type="submission" date="2018-11" db="EMBL/GenBank/DDBJ databases">
        <authorList>
            <consortium name="Pathogen Informatics"/>
        </authorList>
    </citation>
    <scope>NUCLEOTIDE SEQUENCE [LARGE SCALE GENOMIC DNA]</scope>
    <source>
        <strain evidence="6">Dakar</strain>
        <strain evidence="7">Dakar, Senegal</strain>
    </source>
</reference>
<dbReference type="AlphaFoldDB" id="A0A183KUT5"/>
<dbReference type="PANTHER" id="PTHR23423">
    <property type="entry name" value="ORGANIC SOLUTE TRANSPORTER-RELATED"/>
    <property type="match status" value="1"/>
</dbReference>
<evidence type="ECO:0000256" key="3">
    <source>
        <dbReference type="ARBA" id="ARBA00022989"/>
    </source>
</evidence>
<organism evidence="8">
    <name type="scientific">Schistosoma curassoni</name>
    <dbReference type="NCBI Taxonomy" id="6186"/>
    <lineage>
        <taxon>Eukaryota</taxon>
        <taxon>Metazoa</taxon>
        <taxon>Spiralia</taxon>
        <taxon>Lophotrochozoa</taxon>
        <taxon>Platyhelminthes</taxon>
        <taxon>Trematoda</taxon>
        <taxon>Digenea</taxon>
        <taxon>Strigeidida</taxon>
        <taxon>Schistosomatoidea</taxon>
        <taxon>Schistosomatidae</taxon>
        <taxon>Schistosoma</taxon>
    </lineage>
</organism>
<accession>A0A183KUT5</accession>
<evidence type="ECO:0000313" key="7">
    <source>
        <dbReference type="Proteomes" id="UP000279833"/>
    </source>
</evidence>
<dbReference type="Pfam" id="PF03619">
    <property type="entry name" value="Solute_trans_a"/>
    <property type="match status" value="1"/>
</dbReference>
<evidence type="ECO:0000313" key="6">
    <source>
        <dbReference type="EMBL" id="VDP67133.1"/>
    </source>
</evidence>
<dbReference type="WBParaSite" id="SCUD_0001883001-mRNA-1">
    <property type="protein sequence ID" value="SCUD_0001883001-mRNA-1"/>
    <property type="gene ID" value="SCUD_0001883001"/>
</dbReference>
<dbReference type="GO" id="GO:0016020">
    <property type="term" value="C:membrane"/>
    <property type="evidence" value="ECO:0007669"/>
    <property type="project" value="UniProtKB-SubCell"/>
</dbReference>
<reference evidence="8" key="1">
    <citation type="submission" date="2016-06" db="UniProtKB">
        <authorList>
            <consortium name="WormBaseParasite"/>
        </authorList>
    </citation>
    <scope>IDENTIFICATION</scope>
</reference>
<evidence type="ECO:0000256" key="4">
    <source>
        <dbReference type="ARBA" id="ARBA00023136"/>
    </source>
</evidence>
<sequence length="70" mass="8627">MHISFLPLLLISKQIYLHLINYTCPNEQRWVVRILFYVPIYAFESWLSLLFLKHEDYYVYFDSVRDCYEG</sequence>